<evidence type="ECO:0000256" key="1">
    <source>
        <dbReference type="SAM" id="MobiDB-lite"/>
    </source>
</evidence>
<feature type="region of interest" description="Disordered" evidence="1">
    <location>
        <begin position="185"/>
        <end position="207"/>
    </location>
</feature>
<sequence>MENTQKDSETNTKSSDINVKEIAPTTLSVPLEETQGSSDWASTTLDALGPVINTPYPADKATDTDAPEESTVPDEAPAVTYITSKENQDIPGAYLGSAEELIQGEPSTLFRDAQYVRDMVAETLDHDAQYVKGVTAGAFESARGYAVKTGEAVGGYLPQSVAAYLPVSPITSQLQYTDSVAKAALPTSEETNSGEAHEATREAVPAVDEVVGPSKTTEIALAPPFTGAAEDEISTHPSPVSGEPSSVEVDPAVRRNTLTIPQTPEEPSETMHEGLGSNTGNEDKALQSPIADKMDSIDSEPHTHLALPTVAFAGMNGTPEKSRARTEETAASADASTRSLAGTQVDVNDTPGTSVFSGNDAYESQNGAANTAENACDTPHPDTAEPSLLARANGAPFSDGREYSTAAKQGVGEGVPFEVRRPSAGAAPAKESGPASPGAHRPTADSGVIDSTHVTPGHGPPVPPPKGQPAAERGRRASAGTGTSALAAAAAPGLSARSATGVVGSGNAAASSRPEKHAANGAVGKDVKGAEGANGAANGSTPSKKQGFFHKLKREFKALGGKHEAGDAAAK</sequence>
<feature type="compositionally biased region" description="Polar residues" evidence="1">
    <location>
        <begin position="340"/>
        <end position="373"/>
    </location>
</feature>
<name>A0A0D2LGC3_HYPSF</name>
<dbReference type="EMBL" id="KN817527">
    <property type="protein sequence ID" value="KJA26657.1"/>
    <property type="molecule type" value="Genomic_DNA"/>
</dbReference>
<gene>
    <name evidence="2" type="ORF">HYPSUDRAFT_36374</name>
</gene>
<feature type="compositionally biased region" description="Low complexity" evidence="1">
    <location>
        <begin position="237"/>
        <end position="250"/>
    </location>
</feature>
<proteinExistence type="predicted"/>
<keyword evidence="3" id="KW-1185">Reference proteome</keyword>
<feature type="compositionally biased region" description="Pro residues" evidence="1">
    <location>
        <begin position="458"/>
        <end position="467"/>
    </location>
</feature>
<feature type="region of interest" description="Disordered" evidence="1">
    <location>
        <begin position="314"/>
        <end position="571"/>
    </location>
</feature>
<feature type="compositionally biased region" description="Low complexity" evidence="1">
    <location>
        <begin position="530"/>
        <end position="539"/>
    </location>
</feature>
<dbReference type="Proteomes" id="UP000054270">
    <property type="component" value="Unassembled WGS sequence"/>
</dbReference>
<dbReference type="OrthoDB" id="3268823at2759"/>
<evidence type="ECO:0000313" key="3">
    <source>
        <dbReference type="Proteomes" id="UP000054270"/>
    </source>
</evidence>
<feature type="compositionally biased region" description="Basic and acidic residues" evidence="1">
    <location>
        <begin position="555"/>
        <end position="571"/>
    </location>
</feature>
<accession>A0A0D2LGC3</accession>
<feature type="region of interest" description="Disordered" evidence="1">
    <location>
        <begin position="51"/>
        <end position="75"/>
    </location>
</feature>
<dbReference type="AlphaFoldDB" id="A0A0D2LGC3"/>
<feature type="compositionally biased region" description="Basic and acidic residues" evidence="1">
    <location>
        <begin position="1"/>
        <end position="10"/>
    </location>
</feature>
<feature type="compositionally biased region" description="Low complexity" evidence="1">
    <location>
        <begin position="329"/>
        <end position="339"/>
    </location>
</feature>
<evidence type="ECO:0000313" key="2">
    <source>
        <dbReference type="EMBL" id="KJA26657.1"/>
    </source>
</evidence>
<feature type="region of interest" description="Disordered" evidence="1">
    <location>
        <begin position="229"/>
        <end position="285"/>
    </location>
</feature>
<organism evidence="2 3">
    <name type="scientific">Hypholoma sublateritium (strain FD-334 SS-4)</name>
    <dbReference type="NCBI Taxonomy" id="945553"/>
    <lineage>
        <taxon>Eukaryota</taxon>
        <taxon>Fungi</taxon>
        <taxon>Dikarya</taxon>
        <taxon>Basidiomycota</taxon>
        <taxon>Agaricomycotina</taxon>
        <taxon>Agaricomycetes</taxon>
        <taxon>Agaricomycetidae</taxon>
        <taxon>Agaricales</taxon>
        <taxon>Agaricineae</taxon>
        <taxon>Strophariaceae</taxon>
        <taxon>Hypholoma</taxon>
    </lineage>
</organism>
<protein>
    <submittedName>
        <fullName evidence="2">Uncharacterized protein</fullName>
    </submittedName>
</protein>
<reference evidence="3" key="1">
    <citation type="submission" date="2014-04" db="EMBL/GenBank/DDBJ databases">
        <title>Evolutionary Origins and Diversification of the Mycorrhizal Mutualists.</title>
        <authorList>
            <consortium name="DOE Joint Genome Institute"/>
            <consortium name="Mycorrhizal Genomics Consortium"/>
            <person name="Kohler A."/>
            <person name="Kuo A."/>
            <person name="Nagy L.G."/>
            <person name="Floudas D."/>
            <person name="Copeland A."/>
            <person name="Barry K.W."/>
            <person name="Cichocki N."/>
            <person name="Veneault-Fourrey C."/>
            <person name="LaButti K."/>
            <person name="Lindquist E.A."/>
            <person name="Lipzen A."/>
            <person name="Lundell T."/>
            <person name="Morin E."/>
            <person name="Murat C."/>
            <person name="Riley R."/>
            <person name="Ohm R."/>
            <person name="Sun H."/>
            <person name="Tunlid A."/>
            <person name="Henrissat B."/>
            <person name="Grigoriev I.V."/>
            <person name="Hibbett D.S."/>
            <person name="Martin F."/>
        </authorList>
    </citation>
    <scope>NUCLEOTIDE SEQUENCE [LARGE SCALE GENOMIC DNA]</scope>
    <source>
        <strain evidence="3">FD-334 SS-4</strain>
    </source>
</reference>
<feature type="region of interest" description="Disordered" evidence="1">
    <location>
        <begin position="1"/>
        <end position="38"/>
    </location>
</feature>
<feature type="compositionally biased region" description="Low complexity" evidence="1">
    <location>
        <begin position="477"/>
        <end position="500"/>
    </location>
</feature>